<keyword evidence="3 6" id="KW-0479">Metal-binding</keyword>
<evidence type="ECO:0000256" key="1">
    <source>
        <dbReference type="ARBA" id="ARBA00001946"/>
    </source>
</evidence>
<evidence type="ECO:0000256" key="2">
    <source>
        <dbReference type="ARBA" id="ARBA00005568"/>
    </source>
</evidence>
<dbReference type="GO" id="GO:0000287">
    <property type="term" value="F:magnesium ion binding"/>
    <property type="evidence" value="ECO:0007669"/>
    <property type="project" value="TreeGrafter"/>
</dbReference>
<evidence type="ECO:0000256" key="3">
    <source>
        <dbReference type="ARBA" id="ARBA00022723"/>
    </source>
</evidence>
<dbReference type="InterPro" id="IPR011206">
    <property type="entry name" value="Citrate_lyase_beta/mcl1/mcl2"/>
</dbReference>
<protein>
    <submittedName>
        <fullName evidence="8">Citrate lyase subunit beta/citryl-CoA lyase</fullName>
        <ecNumber evidence="8">4.1.3.34</ecNumber>
    </submittedName>
</protein>
<dbReference type="Pfam" id="PF03328">
    <property type="entry name" value="HpcH_HpaI"/>
    <property type="match status" value="1"/>
</dbReference>
<name>A0A846M9G8_9SPHN</name>
<evidence type="ECO:0000313" key="8">
    <source>
        <dbReference type="EMBL" id="NIJ17888.1"/>
    </source>
</evidence>
<keyword evidence="8" id="KW-0456">Lyase</keyword>
<evidence type="ECO:0000256" key="6">
    <source>
        <dbReference type="PIRSR" id="PIRSR015582-2"/>
    </source>
</evidence>
<dbReference type="AlphaFoldDB" id="A0A846M9G8"/>
<proteinExistence type="inferred from homology"/>
<dbReference type="EMBL" id="JAASQR010000004">
    <property type="protein sequence ID" value="NIJ17888.1"/>
    <property type="molecule type" value="Genomic_DNA"/>
</dbReference>
<evidence type="ECO:0000256" key="4">
    <source>
        <dbReference type="ARBA" id="ARBA00022842"/>
    </source>
</evidence>
<dbReference type="InterPro" id="IPR005000">
    <property type="entry name" value="Aldolase/citrate-lyase_domain"/>
</dbReference>
<evidence type="ECO:0000256" key="5">
    <source>
        <dbReference type="PIRSR" id="PIRSR015582-1"/>
    </source>
</evidence>
<feature type="domain" description="HpcH/HpaI aldolase/citrate lyase" evidence="7">
    <location>
        <begin position="10"/>
        <end position="226"/>
    </location>
</feature>
<feature type="binding site" evidence="6">
    <location>
        <position position="158"/>
    </location>
    <ligand>
        <name>Mg(2+)</name>
        <dbReference type="ChEBI" id="CHEBI:18420"/>
    </ligand>
</feature>
<dbReference type="PANTHER" id="PTHR32308">
    <property type="entry name" value="LYASE BETA SUBUNIT, PUTATIVE (AFU_ORTHOLOGUE AFUA_4G13030)-RELATED"/>
    <property type="match status" value="1"/>
</dbReference>
<dbReference type="PIRSF" id="PIRSF015582">
    <property type="entry name" value="Cit_lyase_B"/>
    <property type="match status" value="1"/>
</dbReference>
<dbReference type="SUPFAM" id="SSF51621">
    <property type="entry name" value="Phosphoenolpyruvate/pyruvate domain"/>
    <property type="match status" value="1"/>
</dbReference>
<keyword evidence="4 6" id="KW-0460">Magnesium</keyword>
<comment type="cofactor">
    <cofactor evidence="1">
        <name>Mg(2+)</name>
        <dbReference type="ChEBI" id="CHEBI:18420"/>
    </cofactor>
</comment>
<accession>A0A846M9G8</accession>
<gene>
    <name evidence="8" type="ORF">FHS54_002888</name>
</gene>
<keyword evidence="9" id="KW-1185">Reference proteome</keyword>
<dbReference type="PANTHER" id="PTHR32308:SF10">
    <property type="entry name" value="CITRATE LYASE SUBUNIT BETA"/>
    <property type="match status" value="1"/>
</dbReference>
<dbReference type="InterPro" id="IPR040442">
    <property type="entry name" value="Pyrv_kinase-like_dom_sf"/>
</dbReference>
<evidence type="ECO:0000259" key="7">
    <source>
        <dbReference type="Pfam" id="PF03328"/>
    </source>
</evidence>
<comment type="similarity">
    <text evidence="2">Belongs to the HpcH/HpaI aldolase family.</text>
</comment>
<dbReference type="InterPro" id="IPR015813">
    <property type="entry name" value="Pyrv/PenolPyrv_kinase-like_dom"/>
</dbReference>
<feature type="binding site" evidence="5">
    <location>
        <position position="71"/>
    </location>
    <ligand>
        <name>substrate</name>
    </ligand>
</feature>
<feature type="binding site" evidence="5">
    <location>
        <position position="132"/>
    </location>
    <ligand>
        <name>substrate</name>
    </ligand>
</feature>
<dbReference type="GO" id="GO:0006107">
    <property type="term" value="P:oxaloacetate metabolic process"/>
    <property type="evidence" value="ECO:0007669"/>
    <property type="project" value="TreeGrafter"/>
</dbReference>
<dbReference type="EC" id="4.1.3.34" evidence="8"/>
<feature type="binding site" evidence="6">
    <location>
        <position position="132"/>
    </location>
    <ligand>
        <name>Mg(2+)</name>
        <dbReference type="ChEBI" id="CHEBI:18420"/>
    </ligand>
</feature>
<dbReference type="GO" id="GO:0008816">
    <property type="term" value="F:citryl-CoA lyase activity"/>
    <property type="evidence" value="ECO:0007669"/>
    <property type="project" value="UniProtKB-EC"/>
</dbReference>
<evidence type="ECO:0000313" key="9">
    <source>
        <dbReference type="Proteomes" id="UP000576821"/>
    </source>
</evidence>
<dbReference type="Gene3D" id="3.20.20.60">
    <property type="entry name" value="Phosphoenolpyruvate-binding domains"/>
    <property type="match status" value="1"/>
</dbReference>
<dbReference type="Proteomes" id="UP000576821">
    <property type="component" value="Unassembled WGS sequence"/>
</dbReference>
<comment type="caution">
    <text evidence="8">The sequence shown here is derived from an EMBL/GenBank/DDBJ whole genome shotgun (WGS) entry which is preliminary data.</text>
</comment>
<dbReference type="RefSeq" id="WP_167304747.1">
    <property type="nucleotide sequence ID" value="NZ_JAASQR010000004.1"/>
</dbReference>
<organism evidence="8 9">
    <name type="scientific">Sphingobium vermicomposti</name>
    <dbReference type="NCBI Taxonomy" id="529005"/>
    <lineage>
        <taxon>Bacteria</taxon>
        <taxon>Pseudomonadati</taxon>
        <taxon>Pseudomonadota</taxon>
        <taxon>Alphaproteobacteria</taxon>
        <taxon>Sphingomonadales</taxon>
        <taxon>Sphingomonadaceae</taxon>
        <taxon>Sphingobium</taxon>
    </lineage>
</organism>
<reference evidence="8 9" key="1">
    <citation type="submission" date="2020-03" db="EMBL/GenBank/DDBJ databases">
        <title>Genomic Encyclopedia of Type Strains, Phase IV (KMG-IV): sequencing the most valuable type-strain genomes for metagenomic binning, comparative biology and taxonomic classification.</title>
        <authorList>
            <person name="Goeker M."/>
        </authorList>
    </citation>
    <scope>NUCLEOTIDE SEQUENCE [LARGE SCALE GENOMIC DNA]</scope>
    <source>
        <strain evidence="8 9">DSM 21299</strain>
    </source>
</reference>
<sequence>MARLPNPGWKSLLFVGADQPERIAKVATRGADAVILDLEDAVPAAGKAAARAALPDAINTLASQGQPLVIRINSAWRDVLADLDAALQPGVTALMVPGCERVDRLSVLWEMISELAAERQLDHTPGLIGLVESAAGLVNLPELVAFPQMIGLALGPEDLALDMGVSPSAELLDMPSRQMALAARAHDLMALAVPVSIAAYADADAYRAAALTGRSWGVTGAICIHPTQVAIANAIFQPSEQDLEEARSILEAWASRDGGGVVSLRGRMIDLPVVERARRLLDNR</sequence>